<dbReference type="SUPFAM" id="SSF56112">
    <property type="entry name" value="Protein kinase-like (PK-like)"/>
    <property type="match status" value="1"/>
</dbReference>
<dbReference type="Pfam" id="PF00069">
    <property type="entry name" value="Pkinase"/>
    <property type="match status" value="1"/>
</dbReference>
<dbReference type="SMART" id="SM00220">
    <property type="entry name" value="S_TKc"/>
    <property type="match status" value="1"/>
</dbReference>
<dbReference type="eggNOG" id="KOG0032">
    <property type="taxonomic scope" value="Eukaryota"/>
</dbReference>
<feature type="region of interest" description="Disordered" evidence="4">
    <location>
        <begin position="454"/>
        <end position="494"/>
    </location>
</feature>
<protein>
    <recommendedName>
        <fullName evidence="5">Protein kinase domain-containing protein</fullName>
    </recommendedName>
</protein>
<evidence type="ECO:0000259" key="5">
    <source>
        <dbReference type="PROSITE" id="PS50011"/>
    </source>
</evidence>
<feature type="compositionally biased region" description="Polar residues" evidence="4">
    <location>
        <begin position="467"/>
        <end position="478"/>
    </location>
</feature>
<feature type="region of interest" description="Disordered" evidence="4">
    <location>
        <begin position="293"/>
        <end position="331"/>
    </location>
</feature>
<name>A0A0W0FIK1_MONRR</name>
<accession>A0A0W0FIK1</accession>
<keyword evidence="2 3" id="KW-0067">ATP-binding</keyword>
<evidence type="ECO:0000256" key="1">
    <source>
        <dbReference type="ARBA" id="ARBA00022741"/>
    </source>
</evidence>
<dbReference type="PROSITE" id="PS00107">
    <property type="entry name" value="PROTEIN_KINASE_ATP"/>
    <property type="match status" value="1"/>
</dbReference>
<evidence type="ECO:0000256" key="2">
    <source>
        <dbReference type="ARBA" id="ARBA00022840"/>
    </source>
</evidence>
<dbReference type="InterPro" id="IPR008271">
    <property type="entry name" value="Ser/Thr_kinase_AS"/>
</dbReference>
<dbReference type="EMBL" id="LATX01001935">
    <property type="protein sequence ID" value="KTB36018.1"/>
    <property type="molecule type" value="Genomic_DNA"/>
</dbReference>
<sequence length="951" mass="106044">MGYPRYTDGQTYARSLYPRKYGVPLWYPEPNASPTFPQVHRNTGIRVGDVGILTAEGRFDFVFNICYPRDDPIQWNSVPSDFEQLVTTGCMQETTHHLRRGALVYSLDASTKGINLGGTVPIPGTSLGVGAAFEINFSKGSGAALSLPNGGSLLQTVENRAFKRHARKYAKSWYHFVNAVLGWDAPNGSLYLVTGHIKSDAWDMAVVDNPSSRQSIALIFDVGLGAGGRLSLSRESRLLDSVSDRTSDDLDQPVPKNQTMFVRGFQISVSNPRRWQRSKVLVATDMDTKDLFRKRDGAPYSGEFPAQGGGYSDTPELSRSSSSSSTDSIASENYQVTLRPVPEFSESYHPLTVIHEFISGEQEDVEVVVTHDDDWTGLFEDTDTEMPDDTILLQRFQDRFTISIDEGSAVLNRRQPNFRTAASEARIRSQMNMGWDSSLIGHAEHHRYNFNGVSELPFQAPPRDQNHPQQRYQLNQQRAHSEPQALPTPKEVVAREEHNAKPQTPSYYEGLENFEFLDKVGDGTFSSVYRALDHTTNKKVAIKIVQKFELNASQRSNILKEVQIMRGLHHPSILRLISFSESPERYLLVSELMEGGELSHQIVKLTYFSEDLSRHVMLQVAHGIQYLHKECGVVHRDIKPENLLFECIPIIPSKNPIHRSYDEEKEDEGEFIPGVGGGGIGRVKIAGFGLSEIVWNEEARMSSGTIGYTAPEIVKDERYSKSVDMWALGCVLYMLLCGFPPFYDEDINVLAEMVAQGYYVFPSPWWDGISASAKDLITHLLCVDPAQRYTIDEFLAHPWCNASPAPPPPPTPGVYSNLSGAKEPLDSPLLSDVHGGRPEGRGPNIVALKMAFNVTYAVHRMEEEDARRRRYNSRSNADAKGSLGGPNRNEDGVKEENVLAGPPNDTAVLKQVQGIAGARRRRTSQIGFKLHMDGAKLLGRRHKGGTMMRLA</sequence>
<dbReference type="AlphaFoldDB" id="A0A0W0FIK1"/>
<evidence type="ECO:0000313" key="7">
    <source>
        <dbReference type="Proteomes" id="UP000054988"/>
    </source>
</evidence>
<dbReference type="InterPro" id="IPR017441">
    <property type="entry name" value="Protein_kinase_ATP_BS"/>
</dbReference>
<proteinExistence type="predicted"/>
<organism evidence="6 7">
    <name type="scientific">Moniliophthora roreri</name>
    <name type="common">Frosty pod rot fungus</name>
    <name type="synonym">Monilia roreri</name>
    <dbReference type="NCBI Taxonomy" id="221103"/>
    <lineage>
        <taxon>Eukaryota</taxon>
        <taxon>Fungi</taxon>
        <taxon>Dikarya</taxon>
        <taxon>Basidiomycota</taxon>
        <taxon>Agaricomycotina</taxon>
        <taxon>Agaricomycetes</taxon>
        <taxon>Agaricomycetidae</taxon>
        <taxon>Agaricales</taxon>
        <taxon>Marasmiineae</taxon>
        <taxon>Marasmiaceae</taxon>
        <taxon>Moniliophthora</taxon>
    </lineage>
</organism>
<dbReference type="PANTHER" id="PTHR24347">
    <property type="entry name" value="SERINE/THREONINE-PROTEIN KINASE"/>
    <property type="match status" value="1"/>
</dbReference>
<dbReference type="PROSITE" id="PS00108">
    <property type="entry name" value="PROTEIN_KINASE_ST"/>
    <property type="match status" value="1"/>
</dbReference>
<dbReference type="Proteomes" id="UP000054988">
    <property type="component" value="Unassembled WGS sequence"/>
</dbReference>
<evidence type="ECO:0000256" key="3">
    <source>
        <dbReference type="PROSITE-ProRule" id="PRU10141"/>
    </source>
</evidence>
<dbReference type="InterPro" id="IPR000719">
    <property type="entry name" value="Prot_kinase_dom"/>
</dbReference>
<feature type="compositionally biased region" description="Basic and acidic residues" evidence="4">
    <location>
        <begin position="888"/>
        <end position="897"/>
    </location>
</feature>
<feature type="binding site" evidence="3">
    <location>
        <position position="543"/>
    </location>
    <ligand>
        <name>ATP</name>
        <dbReference type="ChEBI" id="CHEBI:30616"/>
    </ligand>
</feature>
<dbReference type="FunFam" id="3.30.200.20:FF:000042">
    <property type="entry name" value="Aurora kinase A"/>
    <property type="match status" value="1"/>
</dbReference>
<dbReference type="InterPro" id="IPR011009">
    <property type="entry name" value="Kinase-like_dom_sf"/>
</dbReference>
<dbReference type="Gene3D" id="3.30.200.20">
    <property type="entry name" value="Phosphorylase Kinase, domain 1"/>
    <property type="match status" value="1"/>
</dbReference>
<dbReference type="GO" id="GO:0004672">
    <property type="term" value="F:protein kinase activity"/>
    <property type="evidence" value="ECO:0007669"/>
    <property type="project" value="InterPro"/>
</dbReference>
<evidence type="ECO:0000256" key="4">
    <source>
        <dbReference type="SAM" id="MobiDB-lite"/>
    </source>
</evidence>
<reference evidence="6 7" key="1">
    <citation type="submission" date="2015-12" db="EMBL/GenBank/DDBJ databases">
        <title>Draft genome sequence of Moniliophthora roreri, the causal agent of frosty pod rot of cacao.</title>
        <authorList>
            <person name="Aime M.C."/>
            <person name="Diaz-Valderrama J.R."/>
            <person name="Kijpornyongpan T."/>
            <person name="Phillips-Mora W."/>
        </authorList>
    </citation>
    <scope>NUCLEOTIDE SEQUENCE [LARGE SCALE GENOMIC DNA]</scope>
    <source>
        <strain evidence="6 7">MCA 2952</strain>
    </source>
</reference>
<comment type="caution">
    <text evidence="6">The sequence shown here is derived from an EMBL/GenBank/DDBJ whole genome shotgun (WGS) entry which is preliminary data.</text>
</comment>
<dbReference type="Gene3D" id="1.10.510.10">
    <property type="entry name" value="Transferase(Phosphotransferase) domain 1"/>
    <property type="match status" value="1"/>
</dbReference>
<dbReference type="PROSITE" id="PS50011">
    <property type="entry name" value="PROTEIN_KINASE_DOM"/>
    <property type="match status" value="1"/>
</dbReference>
<feature type="compositionally biased region" description="Low complexity" evidence="4">
    <location>
        <begin position="318"/>
        <end position="331"/>
    </location>
</feature>
<feature type="region of interest" description="Disordered" evidence="4">
    <location>
        <begin position="863"/>
        <end position="903"/>
    </location>
</feature>
<dbReference type="GO" id="GO:0005524">
    <property type="term" value="F:ATP binding"/>
    <property type="evidence" value="ECO:0007669"/>
    <property type="project" value="UniProtKB-UniRule"/>
</dbReference>
<gene>
    <name evidence="6" type="ORF">WG66_11399</name>
</gene>
<feature type="domain" description="Protein kinase" evidence="5">
    <location>
        <begin position="514"/>
        <end position="800"/>
    </location>
</feature>
<keyword evidence="1 3" id="KW-0547">Nucleotide-binding</keyword>
<evidence type="ECO:0000313" key="6">
    <source>
        <dbReference type="EMBL" id="KTB36018.1"/>
    </source>
</evidence>